<name>A0A4Y9RTN0_9CAUL</name>
<evidence type="ECO:0000256" key="4">
    <source>
        <dbReference type="ARBA" id="ARBA00022801"/>
    </source>
</evidence>
<reference evidence="7 8" key="1">
    <citation type="submission" date="2019-03" db="EMBL/GenBank/DDBJ databases">
        <title>Draft genome of Brevundimonas sp. a heavy metal resistant soil bacteria.</title>
        <authorList>
            <person name="Soto J."/>
        </authorList>
    </citation>
    <scope>NUCLEOTIDE SEQUENCE [LARGE SCALE GENOMIC DNA]</scope>
    <source>
        <strain evidence="7 8">B-10</strain>
    </source>
</reference>
<evidence type="ECO:0000256" key="1">
    <source>
        <dbReference type="ARBA" id="ARBA00001561"/>
    </source>
</evidence>
<evidence type="ECO:0000256" key="5">
    <source>
        <dbReference type="ARBA" id="ARBA00023316"/>
    </source>
</evidence>
<organism evidence="7 8">
    <name type="scientific">Brevundimonas intermedia</name>
    <dbReference type="NCBI Taxonomy" id="74315"/>
    <lineage>
        <taxon>Bacteria</taxon>
        <taxon>Pseudomonadati</taxon>
        <taxon>Pseudomonadota</taxon>
        <taxon>Alphaproteobacteria</taxon>
        <taxon>Caulobacterales</taxon>
        <taxon>Caulobacteraceae</taxon>
        <taxon>Brevundimonas</taxon>
    </lineage>
</organism>
<comment type="similarity">
    <text evidence="2">Belongs to the N-acetylmuramoyl-L-alanine amidase 2 family.</text>
</comment>
<comment type="caution">
    <text evidence="7">The sequence shown here is derived from an EMBL/GenBank/DDBJ whole genome shotgun (WGS) entry which is preliminary data.</text>
</comment>
<dbReference type="Pfam" id="PF01510">
    <property type="entry name" value="Amidase_2"/>
    <property type="match status" value="1"/>
</dbReference>
<proteinExistence type="inferred from homology"/>
<dbReference type="InterPro" id="IPR002477">
    <property type="entry name" value="Peptidoglycan-bd-like"/>
</dbReference>
<evidence type="ECO:0000256" key="2">
    <source>
        <dbReference type="ARBA" id="ARBA00007553"/>
    </source>
</evidence>
<evidence type="ECO:0000259" key="6">
    <source>
        <dbReference type="SMART" id="SM00644"/>
    </source>
</evidence>
<dbReference type="CDD" id="cd06583">
    <property type="entry name" value="PGRP"/>
    <property type="match status" value="1"/>
</dbReference>
<dbReference type="GO" id="GO:0008745">
    <property type="term" value="F:N-acetylmuramoyl-L-alanine amidase activity"/>
    <property type="evidence" value="ECO:0007669"/>
    <property type="project" value="UniProtKB-EC"/>
</dbReference>
<dbReference type="EC" id="3.5.1.28" evidence="3"/>
<dbReference type="InterPro" id="IPR036505">
    <property type="entry name" value="Amidase/PGRP_sf"/>
</dbReference>
<dbReference type="SUPFAM" id="SSF55846">
    <property type="entry name" value="N-acetylmuramoyl-L-alanine amidase-like"/>
    <property type="match status" value="1"/>
</dbReference>
<dbReference type="InterPro" id="IPR051206">
    <property type="entry name" value="NAMLAA_amidase_2"/>
</dbReference>
<keyword evidence="5" id="KW-0961">Cell wall biogenesis/degradation</keyword>
<dbReference type="PANTHER" id="PTHR30417:SF1">
    <property type="entry name" value="N-ACETYLMURAMOYL-L-ALANINE AMIDASE AMID"/>
    <property type="match status" value="1"/>
</dbReference>
<dbReference type="GO" id="GO:0019867">
    <property type="term" value="C:outer membrane"/>
    <property type="evidence" value="ECO:0007669"/>
    <property type="project" value="TreeGrafter"/>
</dbReference>
<dbReference type="SUPFAM" id="SSF47090">
    <property type="entry name" value="PGBD-like"/>
    <property type="match status" value="1"/>
</dbReference>
<dbReference type="OrthoDB" id="9794842at2"/>
<dbReference type="Gene3D" id="3.40.80.10">
    <property type="entry name" value="Peptidoglycan recognition protein-like"/>
    <property type="match status" value="1"/>
</dbReference>
<protein>
    <recommendedName>
        <fullName evidence="3">N-acetylmuramoyl-L-alanine amidase</fullName>
        <ecNumber evidence="3">3.5.1.28</ecNumber>
    </recommendedName>
</protein>
<comment type="catalytic activity">
    <reaction evidence="1">
        <text>Hydrolyzes the link between N-acetylmuramoyl residues and L-amino acid residues in certain cell-wall glycopeptides.</text>
        <dbReference type="EC" id="3.5.1.28"/>
    </reaction>
</comment>
<dbReference type="InterPro" id="IPR002502">
    <property type="entry name" value="Amidase_domain"/>
</dbReference>
<dbReference type="GO" id="GO:0009253">
    <property type="term" value="P:peptidoglycan catabolic process"/>
    <property type="evidence" value="ECO:0007669"/>
    <property type="project" value="InterPro"/>
</dbReference>
<dbReference type="GO" id="GO:0009254">
    <property type="term" value="P:peptidoglycan turnover"/>
    <property type="evidence" value="ECO:0007669"/>
    <property type="project" value="TreeGrafter"/>
</dbReference>
<gene>
    <name evidence="7" type="ORF">EGY25_10760</name>
</gene>
<dbReference type="PANTHER" id="PTHR30417">
    <property type="entry name" value="N-ACETYLMURAMOYL-L-ALANINE AMIDASE AMID"/>
    <property type="match status" value="1"/>
</dbReference>
<evidence type="ECO:0000256" key="3">
    <source>
        <dbReference type="ARBA" id="ARBA00011901"/>
    </source>
</evidence>
<keyword evidence="4" id="KW-0378">Hydrolase</keyword>
<dbReference type="RefSeq" id="WP_135194960.1">
    <property type="nucleotide sequence ID" value="NZ_SPVH01000006.1"/>
</dbReference>
<dbReference type="SMART" id="SM00644">
    <property type="entry name" value="Ami_2"/>
    <property type="match status" value="1"/>
</dbReference>
<sequence length="253" mass="27800">MTSYIDAPSPNFDARRAPPDMLVLHYTGMQTGEAALARLRDPEAKVSAHYLVEEDGRIFQLVPEERRAWHAGRGVWQGEDDCNAASIGIEIVNPGHEFGYRAFPEAQVAAVIALIDDIRSRWSIPDNRIIAHSDLAPDRKEDPGELFPWKRLAEAGHGLWFEPAPERIQALGGLLQKGDQGIGAMVLRAGLHRLGYGLKPGGDYDAETETAVRAFQRHWRPARIDGVADGETRARLVGLLQLASAESVTGVLN</sequence>
<dbReference type="InterPro" id="IPR036366">
    <property type="entry name" value="PGBDSf"/>
</dbReference>
<accession>A0A4Y9RTN0</accession>
<dbReference type="EMBL" id="SPVH01000006">
    <property type="protein sequence ID" value="TFW12480.1"/>
    <property type="molecule type" value="Genomic_DNA"/>
</dbReference>
<dbReference type="Gene3D" id="1.10.101.10">
    <property type="entry name" value="PGBD-like superfamily/PGBD"/>
    <property type="match status" value="1"/>
</dbReference>
<evidence type="ECO:0000313" key="7">
    <source>
        <dbReference type="EMBL" id="TFW12480.1"/>
    </source>
</evidence>
<dbReference type="AlphaFoldDB" id="A0A4Y9RTN0"/>
<dbReference type="InterPro" id="IPR036365">
    <property type="entry name" value="PGBD-like_sf"/>
</dbReference>
<dbReference type="GO" id="GO:0071555">
    <property type="term" value="P:cell wall organization"/>
    <property type="evidence" value="ECO:0007669"/>
    <property type="project" value="UniProtKB-KW"/>
</dbReference>
<keyword evidence="8" id="KW-1185">Reference proteome</keyword>
<feature type="domain" description="N-acetylmuramoyl-L-alanine amidase" evidence="6">
    <location>
        <begin position="9"/>
        <end position="144"/>
    </location>
</feature>
<dbReference type="Proteomes" id="UP000298216">
    <property type="component" value="Unassembled WGS sequence"/>
</dbReference>
<evidence type="ECO:0000313" key="8">
    <source>
        <dbReference type="Proteomes" id="UP000298216"/>
    </source>
</evidence>
<dbReference type="Pfam" id="PF01471">
    <property type="entry name" value="PG_binding_1"/>
    <property type="match status" value="1"/>
</dbReference>